<name>A0ACC0IIP8_9ERIC</name>
<keyword evidence="2" id="KW-1185">Reference proteome</keyword>
<reference evidence="1 2" key="1">
    <citation type="journal article" date="2022" name="Plant J.">
        <title>Chromosome-level genome of Camellia lanceoleosa provides a valuable resource for understanding genome evolution and self-incompatibility.</title>
        <authorList>
            <person name="Gong W."/>
            <person name="Xiao S."/>
            <person name="Wang L."/>
            <person name="Liao Z."/>
            <person name="Chang Y."/>
            <person name="Mo W."/>
            <person name="Hu G."/>
            <person name="Li W."/>
            <person name="Zhao G."/>
            <person name="Zhu H."/>
            <person name="Hu X."/>
            <person name="Ji K."/>
            <person name="Xiang X."/>
            <person name="Song Q."/>
            <person name="Yuan D."/>
            <person name="Jin S."/>
            <person name="Zhang L."/>
        </authorList>
    </citation>
    <scope>NUCLEOTIDE SEQUENCE [LARGE SCALE GENOMIC DNA]</scope>
    <source>
        <strain evidence="1">SQ_2022a</strain>
    </source>
</reference>
<protein>
    <submittedName>
        <fullName evidence="1">Uncharacterized protein</fullName>
    </submittedName>
</protein>
<sequence>MKESRKSTSTIFQKGLGNPINNKIPNFPEKMVGKPKKPIENRFLFLFLGRKMMNYGSAKRASGPVFEPRVNAVHVEAMVAFGQFPAPLAAGDIV</sequence>
<evidence type="ECO:0000313" key="2">
    <source>
        <dbReference type="Proteomes" id="UP001060215"/>
    </source>
</evidence>
<organism evidence="1 2">
    <name type="scientific">Camellia lanceoleosa</name>
    <dbReference type="NCBI Taxonomy" id="1840588"/>
    <lineage>
        <taxon>Eukaryota</taxon>
        <taxon>Viridiplantae</taxon>
        <taxon>Streptophyta</taxon>
        <taxon>Embryophyta</taxon>
        <taxon>Tracheophyta</taxon>
        <taxon>Spermatophyta</taxon>
        <taxon>Magnoliopsida</taxon>
        <taxon>eudicotyledons</taxon>
        <taxon>Gunneridae</taxon>
        <taxon>Pentapetalae</taxon>
        <taxon>asterids</taxon>
        <taxon>Ericales</taxon>
        <taxon>Theaceae</taxon>
        <taxon>Camellia</taxon>
    </lineage>
</organism>
<proteinExistence type="predicted"/>
<evidence type="ECO:0000313" key="1">
    <source>
        <dbReference type="EMBL" id="KAI8024973.1"/>
    </source>
</evidence>
<comment type="caution">
    <text evidence="1">The sequence shown here is derived from an EMBL/GenBank/DDBJ whole genome shotgun (WGS) entry which is preliminary data.</text>
</comment>
<dbReference type="Proteomes" id="UP001060215">
    <property type="component" value="Chromosome 3"/>
</dbReference>
<accession>A0ACC0IIP8</accession>
<gene>
    <name evidence="1" type="ORF">LOK49_LG02G00948</name>
</gene>
<dbReference type="EMBL" id="CM045760">
    <property type="protein sequence ID" value="KAI8024973.1"/>
    <property type="molecule type" value="Genomic_DNA"/>
</dbReference>